<dbReference type="Gene3D" id="3.30.40.10">
    <property type="entry name" value="Zinc/RING finger domain, C3HC4 (zinc finger)"/>
    <property type="match status" value="1"/>
</dbReference>
<accession>A0A397SQC8</accession>
<dbReference type="SUPFAM" id="SSF57850">
    <property type="entry name" value="RING/U-box"/>
    <property type="match status" value="1"/>
</dbReference>
<evidence type="ECO:0000313" key="4">
    <source>
        <dbReference type="EMBL" id="RIA86137.1"/>
    </source>
</evidence>
<proteinExistence type="predicted"/>
<dbReference type="EMBL" id="QKYT01000381">
    <property type="protein sequence ID" value="RIA86137.1"/>
    <property type="molecule type" value="Genomic_DNA"/>
</dbReference>
<keyword evidence="1" id="KW-0479">Metal-binding</keyword>
<dbReference type="CDD" id="cd16448">
    <property type="entry name" value="RING-H2"/>
    <property type="match status" value="1"/>
</dbReference>
<sequence length="291" mass="32303">MENQESENLSTTNDYNDLGDLIYYDDDDGGGGGEKNKIMKPCKPSLINHRNIAYNILKYLEDDMVDCGKNIDIIVDPNSIRRGLQSSQSSKTLALTNLIGEKFVLNSPVILEEGRPTDPMDVDPDGNVELMSILLSGGKQSSFKTTEVAKETSNWVTNPKCEKCFEDITIDLQKDTAFLSCKHAVHLDCINDLCKRCPTCTSADDMETDNLETSDPSGLQKKCSNKSTEKSSSKKAKKSTEKKGSRKDQVSDMLKKLIKELSSKTSQDSEDMEEGTGDFFDLYNTIINMEG</sequence>
<organism evidence="4 5">
    <name type="scientific">Glomus cerebriforme</name>
    <dbReference type="NCBI Taxonomy" id="658196"/>
    <lineage>
        <taxon>Eukaryota</taxon>
        <taxon>Fungi</taxon>
        <taxon>Fungi incertae sedis</taxon>
        <taxon>Mucoromycota</taxon>
        <taxon>Glomeromycotina</taxon>
        <taxon>Glomeromycetes</taxon>
        <taxon>Glomerales</taxon>
        <taxon>Glomeraceae</taxon>
        <taxon>Glomus</taxon>
    </lineage>
</organism>
<evidence type="ECO:0000256" key="2">
    <source>
        <dbReference type="SAM" id="MobiDB-lite"/>
    </source>
</evidence>
<keyword evidence="5" id="KW-1185">Reference proteome</keyword>
<feature type="compositionally biased region" description="Basic and acidic residues" evidence="2">
    <location>
        <begin position="227"/>
        <end position="251"/>
    </location>
</feature>
<dbReference type="AlphaFoldDB" id="A0A397SQC8"/>
<evidence type="ECO:0000313" key="5">
    <source>
        <dbReference type="Proteomes" id="UP000265703"/>
    </source>
</evidence>
<evidence type="ECO:0000256" key="1">
    <source>
        <dbReference type="PROSITE-ProRule" id="PRU00175"/>
    </source>
</evidence>
<dbReference type="InterPro" id="IPR013083">
    <property type="entry name" value="Znf_RING/FYVE/PHD"/>
</dbReference>
<gene>
    <name evidence="4" type="ORF">C1645_741091</name>
</gene>
<dbReference type="OrthoDB" id="2424169at2759"/>
<keyword evidence="1" id="KW-0863">Zinc-finger</keyword>
<comment type="caution">
    <text evidence="4">The sequence shown here is derived from an EMBL/GenBank/DDBJ whole genome shotgun (WGS) entry which is preliminary data.</text>
</comment>
<dbReference type="GO" id="GO:0008270">
    <property type="term" value="F:zinc ion binding"/>
    <property type="evidence" value="ECO:0007669"/>
    <property type="project" value="UniProtKB-KW"/>
</dbReference>
<dbReference type="Proteomes" id="UP000265703">
    <property type="component" value="Unassembled WGS sequence"/>
</dbReference>
<evidence type="ECO:0000259" key="3">
    <source>
        <dbReference type="PROSITE" id="PS50089"/>
    </source>
</evidence>
<protein>
    <recommendedName>
        <fullName evidence="3">RING-type domain-containing protein</fullName>
    </recommendedName>
</protein>
<name>A0A397SQC8_9GLOM</name>
<dbReference type="InterPro" id="IPR001841">
    <property type="entry name" value="Znf_RING"/>
</dbReference>
<dbReference type="PROSITE" id="PS50089">
    <property type="entry name" value="ZF_RING_2"/>
    <property type="match status" value="1"/>
</dbReference>
<feature type="region of interest" description="Disordered" evidence="2">
    <location>
        <begin position="205"/>
        <end position="251"/>
    </location>
</feature>
<reference evidence="4 5" key="1">
    <citation type="submission" date="2018-06" db="EMBL/GenBank/DDBJ databases">
        <title>Comparative genomics reveals the genomic features of Rhizophagus irregularis, R. cerebriforme, R. diaphanum and Gigaspora rosea, and their symbiotic lifestyle signature.</title>
        <authorList>
            <person name="Morin E."/>
            <person name="San Clemente H."/>
            <person name="Chen E.C.H."/>
            <person name="De La Providencia I."/>
            <person name="Hainaut M."/>
            <person name="Kuo A."/>
            <person name="Kohler A."/>
            <person name="Murat C."/>
            <person name="Tang N."/>
            <person name="Roy S."/>
            <person name="Loubradou J."/>
            <person name="Henrissat B."/>
            <person name="Grigoriev I.V."/>
            <person name="Corradi N."/>
            <person name="Roux C."/>
            <person name="Martin F.M."/>
        </authorList>
    </citation>
    <scope>NUCLEOTIDE SEQUENCE [LARGE SCALE GENOMIC DNA]</scope>
    <source>
        <strain evidence="4 5">DAOM 227022</strain>
    </source>
</reference>
<keyword evidence="1" id="KW-0862">Zinc</keyword>
<feature type="domain" description="RING-type" evidence="3">
    <location>
        <begin position="161"/>
        <end position="201"/>
    </location>
</feature>